<dbReference type="RefSeq" id="WP_286039436.1">
    <property type="nucleotide sequence ID" value="NZ_JASVWJ010000034.1"/>
</dbReference>
<feature type="transmembrane region" description="Helical" evidence="1">
    <location>
        <begin position="51"/>
        <end position="84"/>
    </location>
</feature>
<evidence type="ECO:0000313" key="2">
    <source>
        <dbReference type="EMBL" id="MDL5356753.1"/>
    </source>
</evidence>
<evidence type="ECO:0000313" key="3">
    <source>
        <dbReference type="Proteomes" id="UP001224739"/>
    </source>
</evidence>
<sequence>MSDKITISRGEHWGVKVAHKTKWLIKKLKAFDKSCVARAKSKNTPGWLGHIPLVSITLAVIALLAYFSLYILFAFGMLVILFSVVENFGNSISDIINTESTSDYLTNSDDDYGSVYMSGNQGDGWYTDDSGTIKLDD</sequence>
<reference evidence="2" key="1">
    <citation type="submission" date="2023-06" db="EMBL/GenBank/DDBJ databases">
        <title>Acute promotion of culturable opportunistic pathogens and persistent increase of antibiotic resistance following antibiotic exposure in mouse gut microbiota.</title>
        <authorList>
            <person name="Li L."/>
            <person name="Wang B."/>
            <person name="Sun Y."/>
            <person name="Wang M."/>
            <person name="Xu H."/>
        </authorList>
    </citation>
    <scope>NUCLEOTIDE SEQUENCE</scope>
    <source>
        <strain evidence="2">EPA10_1</strain>
    </source>
</reference>
<protein>
    <submittedName>
        <fullName evidence="2">DUF3742 domain-containing protein</fullName>
    </submittedName>
</protein>
<comment type="caution">
    <text evidence="2">The sequence shown here is derived from an EMBL/GenBank/DDBJ whole genome shotgun (WGS) entry which is preliminary data.</text>
</comment>
<dbReference type="EMBL" id="JASVWL010000040">
    <property type="protein sequence ID" value="MDL5356753.1"/>
    <property type="molecule type" value="Genomic_DNA"/>
</dbReference>
<gene>
    <name evidence="2" type="ORF">QSH02_18195</name>
</gene>
<accession>A0AAW7CRT6</accession>
<keyword evidence="1" id="KW-0472">Membrane</keyword>
<evidence type="ECO:0000256" key="1">
    <source>
        <dbReference type="SAM" id="Phobius"/>
    </source>
</evidence>
<dbReference type="AlphaFoldDB" id="A0AAW7CRT6"/>
<name>A0AAW7CRT6_9GAMM</name>
<keyword evidence="1" id="KW-1133">Transmembrane helix</keyword>
<dbReference type="Proteomes" id="UP001224739">
    <property type="component" value="Unassembled WGS sequence"/>
</dbReference>
<proteinExistence type="predicted"/>
<organism evidence="2 3">
    <name type="scientific">Proteus faecis</name>
    <dbReference type="NCBI Taxonomy" id="2050967"/>
    <lineage>
        <taxon>Bacteria</taxon>
        <taxon>Pseudomonadati</taxon>
        <taxon>Pseudomonadota</taxon>
        <taxon>Gammaproteobacteria</taxon>
        <taxon>Enterobacterales</taxon>
        <taxon>Morganellaceae</taxon>
        <taxon>Proteus</taxon>
    </lineage>
</organism>
<dbReference type="GeneID" id="83614458"/>
<keyword evidence="1" id="KW-0812">Transmembrane</keyword>